<dbReference type="NCBIfam" id="TIGR03071">
    <property type="entry name" value="couple_hipA"/>
    <property type="match status" value="1"/>
</dbReference>
<dbReference type="RefSeq" id="WP_323358030.1">
    <property type="nucleotide sequence ID" value="NZ_JAYGHY010000099.1"/>
</dbReference>
<evidence type="ECO:0000256" key="1">
    <source>
        <dbReference type="ARBA" id="ARBA00010164"/>
    </source>
</evidence>
<keyword evidence="2" id="KW-0808">Transferase</keyword>
<evidence type="ECO:0000256" key="2">
    <source>
        <dbReference type="ARBA" id="ARBA00022679"/>
    </source>
</evidence>
<dbReference type="CDD" id="cd17808">
    <property type="entry name" value="HipA_Ec_like"/>
    <property type="match status" value="1"/>
</dbReference>
<feature type="domain" description="HipA N-terminal subdomain 1" evidence="5">
    <location>
        <begin position="10"/>
        <end position="111"/>
    </location>
</feature>
<evidence type="ECO:0000259" key="5">
    <source>
        <dbReference type="Pfam" id="PF13657"/>
    </source>
</evidence>
<evidence type="ECO:0000259" key="4">
    <source>
        <dbReference type="Pfam" id="PF07804"/>
    </source>
</evidence>
<evidence type="ECO:0000313" key="7">
    <source>
        <dbReference type="Proteomes" id="UP001302329"/>
    </source>
</evidence>
<dbReference type="InterPro" id="IPR052028">
    <property type="entry name" value="HipA_Ser/Thr_kinase"/>
</dbReference>
<evidence type="ECO:0000313" key="6">
    <source>
        <dbReference type="EMBL" id="MEA5444095.1"/>
    </source>
</evidence>
<dbReference type="Proteomes" id="UP001302329">
    <property type="component" value="Unassembled WGS sequence"/>
</dbReference>
<keyword evidence="3" id="KW-0418">Kinase</keyword>
<comment type="similarity">
    <text evidence="1">Belongs to the HipA Ser/Thr kinase family.</text>
</comment>
<dbReference type="EMBL" id="JAYGHY010000099">
    <property type="protein sequence ID" value="MEA5444095.1"/>
    <property type="molecule type" value="Genomic_DNA"/>
</dbReference>
<gene>
    <name evidence="6" type="ORF">VB739_16180</name>
</gene>
<dbReference type="Pfam" id="PF13657">
    <property type="entry name" value="Couple_hipA"/>
    <property type="match status" value="1"/>
</dbReference>
<dbReference type="InterPro" id="IPR017508">
    <property type="entry name" value="HipA_N1"/>
</dbReference>
<reference evidence="6 7" key="1">
    <citation type="submission" date="2023-12" db="EMBL/GenBank/DDBJ databases">
        <title>Baltic Sea Cyanobacteria.</title>
        <authorList>
            <person name="Delbaje E."/>
            <person name="Fewer D.P."/>
            <person name="Shishido T.K."/>
        </authorList>
    </citation>
    <scope>NUCLEOTIDE SEQUENCE [LARGE SCALE GENOMIC DNA]</scope>
    <source>
        <strain evidence="6 7">UHCC 0281</strain>
    </source>
</reference>
<proteinExistence type="inferred from homology"/>
<evidence type="ECO:0000256" key="3">
    <source>
        <dbReference type="ARBA" id="ARBA00022777"/>
    </source>
</evidence>
<sequence>MGRPRQARELSIWMNGETVGTWVLPARGAQEFHYAESWLTSPNHRPLSLSLQPVPGATVLRGSAVEAWFENLLPDSAAIRQRVQQRFRAASSGAFDLLEAVGRDCAGAVQLLPPGEKPSGLDRIEVVPLTDRAIGRLLRGVAAPATSALAGPAEEELRLSVAGAQEKTALLFHDDRWCRPLHSTPTTHLFKLPMGVVGTGQIDLSTSVENEWLCGRLLAAYGLEVASAQIAAFDGQRCLIVERFDRRLHPRGSHWLRLPIEDFCQATATPPRFKYESEGGPGMVTISQWLAQSATPEKDLQTFFSAQVLFWMLRAIDGHAKNFSLFLQAGGRYQLTPLYDVLSAWPVIAKGEGRYAQQQIRMAMAWYGTKSRTYKPLQIQRRHMNTTASRLGLAGRADDLLASLIARTPGVIAAVAAQLPKDFPVAVSEPIFEGLQASAVQLSNQP</sequence>
<dbReference type="PANTHER" id="PTHR37419">
    <property type="entry name" value="SERINE/THREONINE-PROTEIN KINASE TOXIN HIPA"/>
    <property type="match status" value="1"/>
</dbReference>
<protein>
    <submittedName>
        <fullName evidence="6">Type II toxin-antitoxin system HipA family toxin</fullName>
    </submittedName>
</protein>
<dbReference type="InterPro" id="IPR012893">
    <property type="entry name" value="HipA-like_C"/>
</dbReference>
<name>A0ABU5T0G8_9CYAN</name>
<accession>A0ABU5T0G8</accession>
<dbReference type="PANTHER" id="PTHR37419:SF1">
    <property type="entry name" value="SERINE_THREONINE-PROTEIN KINASE TOXIN HIPA"/>
    <property type="match status" value="1"/>
</dbReference>
<comment type="caution">
    <text evidence="6">The sequence shown here is derived from an EMBL/GenBank/DDBJ whole genome shotgun (WGS) entry which is preliminary data.</text>
</comment>
<organism evidence="6 7">
    <name type="scientific">Cyanobium gracile UHCC 0281</name>
    <dbReference type="NCBI Taxonomy" id="3110309"/>
    <lineage>
        <taxon>Bacteria</taxon>
        <taxon>Bacillati</taxon>
        <taxon>Cyanobacteriota</taxon>
        <taxon>Cyanophyceae</taxon>
        <taxon>Synechococcales</taxon>
        <taxon>Prochlorococcaceae</taxon>
        <taxon>Cyanobium</taxon>
    </lineage>
</organism>
<feature type="domain" description="HipA-like C-terminal" evidence="4">
    <location>
        <begin position="159"/>
        <end position="407"/>
    </location>
</feature>
<keyword evidence="7" id="KW-1185">Reference proteome</keyword>
<dbReference type="Pfam" id="PF07804">
    <property type="entry name" value="HipA_C"/>
    <property type="match status" value="1"/>
</dbReference>